<dbReference type="KEGG" id="phet:94287992"/>
<accession>A0A836H5J1</accession>
<dbReference type="AlphaFoldDB" id="A0A836H5J1"/>
<feature type="region of interest" description="Disordered" evidence="1">
    <location>
        <begin position="51"/>
        <end position="89"/>
    </location>
</feature>
<protein>
    <submittedName>
        <fullName evidence="3">Uncharacterized protein</fullName>
    </submittedName>
</protein>
<reference evidence="3 4" key="1">
    <citation type="submission" date="2021-02" db="EMBL/GenBank/DDBJ databases">
        <title>Porcisia hertigi Genome sequencing and assembly.</title>
        <authorList>
            <person name="Almutairi H."/>
            <person name="Gatherer D."/>
        </authorList>
    </citation>
    <scope>NUCLEOTIDE SEQUENCE [LARGE SCALE GENOMIC DNA]</scope>
    <source>
        <strain evidence="3 4">C119</strain>
    </source>
</reference>
<evidence type="ECO:0000313" key="3">
    <source>
        <dbReference type="EMBL" id="KAG5494037.1"/>
    </source>
</evidence>
<dbReference type="InterPro" id="IPR027417">
    <property type="entry name" value="P-loop_NTPase"/>
</dbReference>
<dbReference type="Pfam" id="PF13671">
    <property type="entry name" value="AAA_33"/>
    <property type="match status" value="1"/>
</dbReference>
<name>A0A836H5J1_9TRYP</name>
<proteinExistence type="predicted"/>
<keyword evidence="4" id="KW-1185">Reference proteome</keyword>
<keyword evidence="2" id="KW-1133">Transmembrane helix</keyword>
<dbReference type="EMBL" id="JAFJZO010000034">
    <property type="protein sequence ID" value="KAG5494037.1"/>
    <property type="molecule type" value="Genomic_DNA"/>
</dbReference>
<evidence type="ECO:0000256" key="2">
    <source>
        <dbReference type="SAM" id="Phobius"/>
    </source>
</evidence>
<comment type="caution">
    <text evidence="3">The sequence shown here is derived from an EMBL/GenBank/DDBJ whole genome shotgun (WGS) entry which is preliminary data.</text>
</comment>
<feature type="compositionally biased region" description="Basic residues" evidence="1">
    <location>
        <begin position="51"/>
        <end position="72"/>
    </location>
</feature>
<keyword evidence="2" id="KW-0812">Transmembrane</keyword>
<evidence type="ECO:0000313" key="4">
    <source>
        <dbReference type="Proteomes" id="UP000674318"/>
    </source>
</evidence>
<dbReference type="GeneID" id="94287992"/>
<sequence>MAGVVAACQKRLLVVREPRARAAVVSMCCVLVLIAISLLYCYVYPSAKDTRRTRGRSGRRSKDKRGHTSRHGSGRESAGSGTSSKQRKTDASLPTLLMLIGIHGSGKSFWAQRYTELVHTSYVVVSSDAIRSRLTGTVSNYTRENEVEEELLKEVARTLGLRRSCIVDDCQHNLSPEFRGKLKALAPDGEVNRVVKIISAKPSYAMVRIEGDVSEGVARYVPTMEELEKQVERVAEFERTHREDGWVKN</sequence>
<dbReference type="OrthoDB" id="445357at2759"/>
<keyword evidence="2" id="KW-0472">Membrane</keyword>
<dbReference type="RefSeq" id="XP_067754072.1">
    <property type="nucleotide sequence ID" value="XM_067897915.1"/>
</dbReference>
<dbReference type="Proteomes" id="UP000674318">
    <property type="component" value="Unassembled WGS sequence"/>
</dbReference>
<dbReference type="SUPFAM" id="SSF52540">
    <property type="entry name" value="P-loop containing nucleoside triphosphate hydrolases"/>
    <property type="match status" value="1"/>
</dbReference>
<evidence type="ECO:0000256" key="1">
    <source>
        <dbReference type="SAM" id="MobiDB-lite"/>
    </source>
</evidence>
<organism evidence="3 4">
    <name type="scientific">Porcisia hertigi</name>
    <dbReference type="NCBI Taxonomy" id="2761500"/>
    <lineage>
        <taxon>Eukaryota</taxon>
        <taxon>Discoba</taxon>
        <taxon>Euglenozoa</taxon>
        <taxon>Kinetoplastea</taxon>
        <taxon>Metakinetoplastina</taxon>
        <taxon>Trypanosomatida</taxon>
        <taxon>Trypanosomatidae</taxon>
        <taxon>Leishmaniinae</taxon>
        <taxon>Porcisia</taxon>
    </lineage>
</organism>
<dbReference type="Gene3D" id="3.40.50.300">
    <property type="entry name" value="P-loop containing nucleotide triphosphate hydrolases"/>
    <property type="match status" value="1"/>
</dbReference>
<feature type="transmembrane region" description="Helical" evidence="2">
    <location>
        <begin position="20"/>
        <end position="44"/>
    </location>
</feature>
<gene>
    <name evidence="3" type="ORF">JKF63_01871</name>
</gene>